<evidence type="ECO:0000313" key="3">
    <source>
        <dbReference type="Proteomes" id="UP000222542"/>
    </source>
</evidence>
<dbReference type="Gene3D" id="1.10.510.10">
    <property type="entry name" value="Transferase(Phosphotransferase) domain 1"/>
    <property type="match status" value="1"/>
</dbReference>
<reference evidence="2 3" key="1">
    <citation type="journal article" date="2014" name="Nat. Genet.">
        <title>Genome sequence of the hot pepper provides insights into the evolution of pungency in Capsicum species.</title>
        <authorList>
            <person name="Kim S."/>
            <person name="Park M."/>
            <person name="Yeom S.I."/>
            <person name="Kim Y.M."/>
            <person name="Lee J.M."/>
            <person name="Lee H.A."/>
            <person name="Seo E."/>
            <person name="Choi J."/>
            <person name="Cheong K."/>
            <person name="Kim K.T."/>
            <person name="Jung K."/>
            <person name="Lee G.W."/>
            <person name="Oh S.K."/>
            <person name="Bae C."/>
            <person name="Kim S.B."/>
            <person name="Lee H.Y."/>
            <person name="Kim S.Y."/>
            <person name="Kim M.S."/>
            <person name="Kang B.C."/>
            <person name="Jo Y.D."/>
            <person name="Yang H.B."/>
            <person name="Jeong H.J."/>
            <person name="Kang W.H."/>
            <person name="Kwon J.K."/>
            <person name="Shin C."/>
            <person name="Lim J.Y."/>
            <person name="Park J.H."/>
            <person name="Huh J.H."/>
            <person name="Kim J.S."/>
            <person name="Kim B.D."/>
            <person name="Cohen O."/>
            <person name="Paran I."/>
            <person name="Suh M.C."/>
            <person name="Lee S.B."/>
            <person name="Kim Y.K."/>
            <person name="Shin Y."/>
            <person name="Noh S.J."/>
            <person name="Park J."/>
            <person name="Seo Y.S."/>
            <person name="Kwon S.Y."/>
            <person name="Kim H.A."/>
            <person name="Park J.M."/>
            <person name="Kim H.J."/>
            <person name="Choi S.B."/>
            <person name="Bosland P.W."/>
            <person name="Reeves G."/>
            <person name="Jo S.H."/>
            <person name="Lee B.W."/>
            <person name="Cho H.T."/>
            <person name="Choi H.S."/>
            <person name="Lee M.S."/>
            <person name="Yu Y."/>
            <person name="Do Choi Y."/>
            <person name="Park B.S."/>
            <person name="van Deynze A."/>
            <person name="Ashrafi H."/>
            <person name="Hill T."/>
            <person name="Kim W.T."/>
            <person name="Pai H.S."/>
            <person name="Ahn H.K."/>
            <person name="Yeam I."/>
            <person name="Giovannoni J.J."/>
            <person name="Rose J.K."/>
            <person name="Sorensen I."/>
            <person name="Lee S.J."/>
            <person name="Kim R.W."/>
            <person name="Choi I.Y."/>
            <person name="Choi B.S."/>
            <person name="Lim J.S."/>
            <person name="Lee Y.H."/>
            <person name="Choi D."/>
        </authorList>
    </citation>
    <scope>NUCLEOTIDE SEQUENCE [LARGE SCALE GENOMIC DNA]</scope>
    <source>
        <strain evidence="3">cv. CM334</strain>
    </source>
</reference>
<protein>
    <recommendedName>
        <fullName evidence="4">Serine-threonine/tyrosine-protein kinase catalytic domain-containing protein</fullName>
    </recommendedName>
</protein>
<dbReference type="Proteomes" id="UP000222542">
    <property type="component" value="Unassembled WGS sequence"/>
</dbReference>
<evidence type="ECO:0000313" key="2">
    <source>
        <dbReference type="EMBL" id="PHT75197.1"/>
    </source>
</evidence>
<name>A0A2G2YZJ7_CAPAN</name>
<feature type="chain" id="PRO_5013827952" description="Serine-threonine/tyrosine-protein kinase catalytic domain-containing protein" evidence="1">
    <location>
        <begin position="24"/>
        <end position="89"/>
    </location>
</feature>
<dbReference type="SMR" id="A0A2G2YZJ7"/>
<accession>A0A2G2YZJ7</accession>
<feature type="signal peptide" evidence="1">
    <location>
        <begin position="1"/>
        <end position="23"/>
    </location>
</feature>
<organism evidence="2 3">
    <name type="scientific">Capsicum annuum</name>
    <name type="common">Capsicum pepper</name>
    <dbReference type="NCBI Taxonomy" id="4072"/>
    <lineage>
        <taxon>Eukaryota</taxon>
        <taxon>Viridiplantae</taxon>
        <taxon>Streptophyta</taxon>
        <taxon>Embryophyta</taxon>
        <taxon>Tracheophyta</taxon>
        <taxon>Spermatophyta</taxon>
        <taxon>Magnoliopsida</taxon>
        <taxon>eudicotyledons</taxon>
        <taxon>Gunneridae</taxon>
        <taxon>Pentapetalae</taxon>
        <taxon>asterids</taxon>
        <taxon>lamiids</taxon>
        <taxon>Solanales</taxon>
        <taxon>Solanaceae</taxon>
        <taxon>Solanoideae</taxon>
        <taxon>Capsiceae</taxon>
        <taxon>Capsicum</taxon>
    </lineage>
</organism>
<dbReference type="Gramene" id="PHT75197">
    <property type="protein sequence ID" value="PHT75197"/>
    <property type="gene ID" value="T459_18719"/>
</dbReference>
<reference evidence="2 3" key="2">
    <citation type="journal article" date="2017" name="Genome Biol.">
        <title>New reference genome sequences of hot pepper reveal the massive evolution of plant disease-resistance genes by retroduplication.</title>
        <authorList>
            <person name="Kim S."/>
            <person name="Park J."/>
            <person name="Yeom S.I."/>
            <person name="Kim Y.M."/>
            <person name="Seo E."/>
            <person name="Kim K.T."/>
            <person name="Kim M.S."/>
            <person name="Lee J.M."/>
            <person name="Cheong K."/>
            <person name="Shin H.S."/>
            <person name="Kim S.B."/>
            <person name="Han K."/>
            <person name="Lee J."/>
            <person name="Park M."/>
            <person name="Lee H.A."/>
            <person name="Lee H.Y."/>
            <person name="Lee Y."/>
            <person name="Oh S."/>
            <person name="Lee J.H."/>
            <person name="Choi E."/>
            <person name="Choi E."/>
            <person name="Lee S.E."/>
            <person name="Jeon J."/>
            <person name="Kim H."/>
            <person name="Choi G."/>
            <person name="Song H."/>
            <person name="Lee J."/>
            <person name="Lee S.C."/>
            <person name="Kwon J.K."/>
            <person name="Lee H.Y."/>
            <person name="Koo N."/>
            <person name="Hong Y."/>
            <person name="Kim R.W."/>
            <person name="Kang W.H."/>
            <person name="Huh J.H."/>
            <person name="Kang B.C."/>
            <person name="Yang T.J."/>
            <person name="Lee Y.H."/>
            <person name="Bennetzen J.L."/>
            <person name="Choi D."/>
        </authorList>
    </citation>
    <scope>NUCLEOTIDE SEQUENCE [LARGE SCALE GENOMIC DNA]</scope>
    <source>
        <strain evidence="3">cv. CM334</strain>
    </source>
</reference>
<dbReference type="EMBL" id="AYRZ02000007">
    <property type="protein sequence ID" value="PHT75197.1"/>
    <property type="molecule type" value="Genomic_DNA"/>
</dbReference>
<keyword evidence="3" id="KW-1185">Reference proteome</keyword>
<sequence>MTAKSHVFVFGLLLVELITKMEFDDSFSPHVVEESFKEVDPETASSITSMTSRCIETKANDCPTTKEVLNVLEAAAAKMGAMGEKRCFY</sequence>
<evidence type="ECO:0008006" key="4">
    <source>
        <dbReference type="Google" id="ProtNLM"/>
    </source>
</evidence>
<dbReference type="AlphaFoldDB" id="A0A2G2YZJ7"/>
<comment type="caution">
    <text evidence="2">The sequence shown here is derived from an EMBL/GenBank/DDBJ whole genome shotgun (WGS) entry which is preliminary data.</text>
</comment>
<proteinExistence type="predicted"/>
<evidence type="ECO:0000256" key="1">
    <source>
        <dbReference type="SAM" id="SignalP"/>
    </source>
</evidence>
<gene>
    <name evidence="2" type="ORF">T459_18719</name>
</gene>
<keyword evidence="1" id="KW-0732">Signal</keyword>